<dbReference type="GO" id="GO:0005737">
    <property type="term" value="C:cytoplasm"/>
    <property type="evidence" value="ECO:0007669"/>
    <property type="project" value="TreeGrafter"/>
</dbReference>
<protein>
    <recommendedName>
        <fullName evidence="9">Carrier domain-containing protein</fullName>
    </recommendedName>
</protein>
<keyword evidence="10" id="KW-0614">Plasmid</keyword>
<keyword evidence="6" id="KW-0677">Repeat</keyword>
<evidence type="ECO:0000313" key="10">
    <source>
        <dbReference type="EMBL" id="AKF95939.1"/>
    </source>
</evidence>
<dbReference type="Pfam" id="PF00501">
    <property type="entry name" value="AMP-binding"/>
    <property type="match status" value="2"/>
</dbReference>
<dbReference type="SUPFAM" id="SSF52777">
    <property type="entry name" value="CoA-dependent acyltransferases"/>
    <property type="match status" value="6"/>
</dbReference>
<dbReference type="RefSeq" id="WP_035293158.1">
    <property type="nucleotide sequence ID" value="NZ_CP011076.1"/>
</dbReference>
<dbReference type="CDD" id="cd19531">
    <property type="entry name" value="LCL_NRPS-like"/>
    <property type="match status" value="2"/>
</dbReference>
<dbReference type="FunFam" id="3.40.50.980:FF:000002">
    <property type="entry name" value="Enterobactin synthetase component F"/>
    <property type="match status" value="1"/>
</dbReference>
<dbReference type="PANTHER" id="PTHR45527">
    <property type="entry name" value="NONRIBOSOMAL PEPTIDE SYNTHETASE"/>
    <property type="match status" value="1"/>
</dbReference>
<dbReference type="GO" id="GO:0008610">
    <property type="term" value="P:lipid biosynthetic process"/>
    <property type="evidence" value="ECO:0007669"/>
    <property type="project" value="UniProtKB-ARBA"/>
</dbReference>
<dbReference type="InterPro" id="IPR029063">
    <property type="entry name" value="SAM-dependent_MTases_sf"/>
</dbReference>
<dbReference type="InterPro" id="IPR042099">
    <property type="entry name" value="ANL_N_sf"/>
</dbReference>
<dbReference type="InterPro" id="IPR013217">
    <property type="entry name" value="Methyltransf_12"/>
</dbReference>
<keyword evidence="4" id="KW-0597">Phosphoprotein</keyword>
<dbReference type="FunFam" id="3.30.300.30:FF:000010">
    <property type="entry name" value="Enterobactin synthetase component F"/>
    <property type="match status" value="1"/>
</dbReference>
<feature type="domain" description="Carrier" evidence="9">
    <location>
        <begin position="2521"/>
        <end position="2596"/>
    </location>
</feature>
<dbReference type="PANTHER" id="PTHR45527:SF1">
    <property type="entry name" value="FATTY ACID SYNTHASE"/>
    <property type="match status" value="1"/>
</dbReference>
<gene>
    <name evidence="10" type="ORF">EX87_20370</name>
</gene>
<evidence type="ECO:0000256" key="2">
    <source>
        <dbReference type="ARBA" id="ARBA00006432"/>
    </source>
</evidence>
<comment type="similarity">
    <text evidence="2">Belongs to the ATP-dependent AMP-binding enzyme family.</text>
</comment>
<dbReference type="InterPro" id="IPR045851">
    <property type="entry name" value="AMP-bd_C_sf"/>
</dbReference>
<dbReference type="FunFam" id="3.40.50.12780:FF:000012">
    <property type="entry name" value="Non-ribosomal peptide synthetase"/>
    <property type="match status" value="2"/>
</dbReference>
<evidence type="ECO:0000256" key="5">
    <source>
        <dbReference type="ARBA" id="ARBA00022598"/>
    </source>
</evidence>
<evidence type="ECO:0000256" key="7">
    <source>
        <dbReference type="ARBA" id="ARBA00023194"/>
    </source>
</evidence>
<sequence length="3050" mass="342401">MSDNLQSIVAKVNSLSVDKQQALIALLKKQGIDISQYVVIPRSTAESDDDIQLSFAQQRLWFLAKLEDNSGYYNIPRAWRLSGRLDKQALFRALQEITTRHSVLRTRFVEREGVPYQCIDSLSPLVIQEGDVDSEAHLLRLCEEEALTPFDLGAENLVRLTLLKKSEIEHILLVTMHHSISDGWSLTVFFNEIKSLYTSYCAGESSKLKPLQIQYSDFARWQRHWLTGDVKEKQLGYWREQLKDINAQLVLPTDRPRPAVKTYNGSREGFLCPPELLEDLRKLSDEHGATLYMTLLSGFMILLWSYTQQTDLTIGTPIANRDRSELENLIGLFVNTLVIRSDLSGDPTFAELLGRVKMTALDAFSHKDIPFESVVDALDLERSRSYSPLFQVMFVLQESVAQYNDKLVDMAISQVDYDFKIAKYDLTLDLQETAKGLEGFFEYNSDLFDRSTIKRFADHYLNLLSQVIKNPERRLSEYEYLSEAERNQLLVEWNPVAKYATDICLHEMFEKACKISPDRIALTFEGEELTYRQLNERANQVAHCLHTMGVNPDDLVGLCLERSIDMVVAILGILKAGGAYVPIDPASPAERVRYILEDSGAALLLTHSELVPQITVNDKLVVCLDNYDFNGYDTSDIPVSSIGLEPKHLAYIIYTSGSTGKPKGVMVEHRNATRLFNATQPEFGFTRDDVWTMFHSFAFDFSVWEMWGALVYGGRIVLVPKVTAQSLDDFYTLLVKERVTVLNQTPTVFEQLISVDAVRRENISLRYVIFGGEALKPAILKPWFDWHGDESIQLINMYGITETTVHVTHHRLRKQNINQKSVIGKKISDLALYVLNEQLLPVPVGITGRMYVGGAGVTRGYLKRPDLTAQRFILNPFGTIDGERLYDTGDLARWLPDGSLEFMGRADDQVKIRGFRIELGEIESRLLEHPTVDSCCVIAREDTPGNKMLVAYLVFTDGCNELDGSHFNELSSFLKTMLPDYMVPSAYVKLERLPVTSNGKVDHKALPQPSIDVFSSSSYSAPRTETEIILSSIWSELLGFDEDKISINDNFFALGGHSLLITKLIARLQAHGLYCDVLTVFTAPTLEVLAASLDNNNISMGYDVPENVIPFGCDHIAPDMLPLVKLSPEEIDVIVSTVRGGARNIQDIYPLVPSQEGILFHHLMDPKKDPYVIPVLFRIHSKERLDQFMDALQYVIDRHDALRTGVIVNGLAKPVQVVLRYAALPVKTIILTSEVDAEQQMRDKMHEPEVIDITHAPLLRLKVANEPGTDVWYGLFYMHHLIEDATSLKLIIHEMLAHFSSTTNQLERAVPYRDFVAHTQHQLEAYNAEAFFHKKLGDVTETTSPFGLYDVHGDGSDIASLRRSLPALLADEIRSRAKELGISPASIFHAAWALVVAKCSGREDVVFGTVLSGRLQGVPGVERIVGNFINTLPIRLSLSGKSVAEMVHDTDAELKELIRYEQTSLILAQSCSGVGNDAPLFTAMLNYRHFEENVSAHGSGDIHDFGVEWLDSLDRTNYPVGLSIDDLGNEFSLNVQVDRSLATEAVYSYMESALKGIVTALHDSQTAGTYVLDIEIISDGERTIQLIDWNRTEKLYPSESCLHELFEQHAKTTPNKIAVEFGDEMVTYGQLDARANQLANYLREQGVGPDVLVGLCLRRSIEMVVAILGILKAGGAYVPIDPDYPDERISHIISDSGFRLLITTEKLAEHIPVIDQLLIYMDADSLESMLAGRSKTSLISEERIVTPENLAYVIYTSGSTGKPKGVMVEQRGVVRLVRNPDYFPADPDTVMLHHMSISFDVGSQELLIPLMNGGRLVILQGDAKDMNQIIDCINQAGVTMLSLSAAFLPAFAEAVKTRPIGLTYLGVGGEAFSACDVKSIYDSLENITIVNAYGPTENSIASTCYVIPRDIPLDGIIPIGTPIAQTQAYVVDKNLCLLPVGVIGELCVGGDGVARGYLNNAELTSERFVKNPFSDKEAARLYRTGDLVRWNADGQLEFKGRCDSQVKVRGYRIELGEIENVLGAHPAVNNAIVSTYSAGENDVRLVAHICPTARCLDELSQAHNDENLKRWTMVFDDQYEAVDQAEDIAEQNYIGWNSSYTGEPISQEQMEEWVSGTVDRIRDLHPKKLLEIGCGTGLLLYRYAPVCDFVQAIDISESALRGIQKQLDRKSWKHVSLTRSDALNLEQFAQGCFDTVVVNSVIQYFPNRLYLEQMLSDIIRCMVPGGKIFIGDVRNLDLFDAHLIAIERCQANSPIKYDVLTSRVHRRAQQETELLISPSFFTSLTELIPEIERVDILVKKGIGDNEMLSYRFDVVLTTRAEADSGGCENAPIEWYPFSNVENVFRMLESNAYDAFGIHGFVNGRVQEDVLIADNVLHSVATGMVTPIKQKGRLSERALEQVEQLADMIRFAESHGYRCEATWSQENTAHLDIIFAKGNMPQVQARSSYVTARLTNYPQISLLGQSLSKVFKNHLSGLLPDYMIPSTYILLETLPLTPNGKVDKSSLPKPDDSDYVKANYLEPRTETEKVIGKLFQELLGVDKVGVFDNFFDLGGHSLIVVRLVSRVKQLLGKDLPFKAIFENATVELLASAIQSQEDSTDNLPIVARTRTEEGVPLSLEQDELWFLRFGDSYVPSNENVLSAYRLIGKVNIEALVKSVKEVVQRHEMLRTSFIDVDGEVRQVVNSPSVFRPLISTIESESQFFELCLEEKSRTFHRYEPYLFRFHLVKHSDDESFLIISRPWGLFDGWSTGVMMKELEVLYQNYCESHSADLPLPMVQYSDFVLWQQTTVSKARLDAQVNYWRKTLANYHGELQINSDYARTDFTDSKAAKMEITLSPELVAELQSFCQVHGVTLYMVLLSAYSVLLSGYTEQQDICVLSPVSKRSTTELDHVIGYFVNVVAMRLSITRDMRYTDLISRTKKVAIEAFANKDLPFSKVVKMLGGTANSSLFNVMFNLIRLPDAEQISSGLKLVPVELSKDATNFDLSLVLYETSTLIQGYLEYNADLFREITIKSMMERYQIILKTALQNPNASVAQLISKSNLKLGNRI</sequence>
<dbReference type="Pfam" id="PF00668">
    <property type="entry name" value="Condensation"/>
    <property type="match status" value="3"/>
</dbReference>
<dbReference type="InterPro" id="IPR020845">
    <property type="entry name" value="AMP-binding_CS"/>
</dbReference>
<dbReference type="Gene3D" id="3.30.559.30">
    <property type="entry name" value="Nonribosomal peptide synthetase, condensation domain"/>
    <property type="match status" value="3"/>
</dbReference>
<evidence type="ECO:0000256" key="1">
    <source>
        <dbReference type="ARBA" id="ARBA00001957"/>
    </source>
</evidence>
<organism evidence="10">
    <name type="scientific">Brevibacillus laterosporus</name>
    <name type="common">Bacillus laterosporus</name>
    <dbReference type="NCBI Taxonomy" id="1465"/>
    <lineage>
        <taxon>Bacteria</taxon>
        <taxon>Bacillati</taxon>
        <taxon>Bacillota</taxon>
        <taxon>Bacilli</taxon>
        <taxon>Bacillales</taxon>
        <taxon>Paenibacillaceae</taxon>
        <taxon>Brevibacillus</taxon>
    </lineage>
</organism>
<dbReference type="EMBL" id="CP011076">
    <property type="protein sequence ID" value="AKF95939.1"/>
    <property type="molecule type" value="Genomic_DNA"/>
</dbReference>
<dbReference type="SUPFAM" id="SSF47336">
    <property type="entry name" value="ACP-like"/>
    <property type="match status" value="2"/>
</dbReference>
<dbReference type="InterPro" id="IPR023213">
    <property type="entry name" value="CAT-like_dom_sf"/>
</dbReference>
<dbReference type="InterPro" id="IPR010071">
    <property type="entry name" value="AA_adenyl_dom"/>
</dbReference>
<dbReference type="Gene3D" id="3.40.50.1820">
    <property type="entry name" value="alpha/beta hydrolase"/>
    <property type="match status" value="1"/>
</dbReference>
<dbReference type="CDD" id="cd19544">
    <property type="entry name" value="E-C_NRPS"/>
    <property type="match status" value="1"/>
</dbReference>
<evidence type="ECO:0000256" key="8">
    <source>
        <dbReference type="ARBA" id="ARBA00023268"/>
    </source>
</evidence>
<evidence type="ECO:0000256" key="6">
    <source>
        <dbReference type="ARBA" id="ARBA00022737"/>
    </source>
</evidence>
<dbReference type="NCBIfam" id="NF003417">
    <property type="entry name" value="PRK04813.1"/>
    <property type="match status" value="3"/>
</dbReference>
<dbReference type="GO" id="GO:0031177">
    <property type="term" value="F:phosphopantetheine binding"/>
    <property type="evidence" value="ECO:0007669"/>
    <property type="project" value="InterPro"/>
</dbReference>
<dbReference type="InterPro" id="IPR000873">
    <property type="entry name" value="AMP-dep_synth/lig_dom"/>
</dbReference>
<dbReference type="CDD" id="cd02440">
    <property type="entry name" value="AdoMet_MTases"/>
    <property type="match status" value="1"/>
</dbReference>
<name>A0A0F7C1H5_BRELA</name>
<dbReference type="Gene3D" id="3.30.300.30">
    <property type="match status" value="3"/>
</dbReference>
<dbReference type="Gene3D" id="3.40.50.12780">
    <property type="entry name" value="N-terminal domain of ligase-like"/>
    <property type="match status" value="1"/>
</dbReference>
<dbReference type="GO" id="GO:0016874">
    <property type="term" value="F:ligase activity"/>
    <property type="evidence" value="ECO:0007669"/>
    <property type="project" value="UniProtKB-KW"/>
</dbReference>
<dbReference type="Gene3D" id="3.30.559.10">
    <property type="entry name" value="Chloramphenicol acetyltransferase-like domain"/>
    <property type="match status" value="3"/>
</dbReference>
<dbReference type="CDD" id="cd17643">
    <property type="entry name" value="A_NRPS_Cytc1-like"/>
    <property type="match status" value="1"/>
</dbReference>
<dbReference type="Gene3D" id="3.40.50.980">
    <property type="match status" value="2"/>
</dbReference>
<dbReference type="InterPro" id="IPR009081">
    <property type="entry name" value="PP-bd_ACP"/>
</dbReference>
<dbReference type="FunFam" id="1.10.1200.10:FF:000016">
    <property type="entry name" value="Non-ribosomal peptide synthase"/>
    <property type="match status" value="1"/>
</dbReference>
<dbReference type="FunFam" id="2.30.38.10:FF:000001">
    <property type="entry name" value="Non-ribosomal peptide synthetase PvdI"/>
    <property type="match status" value="2"/>
</dbReference>
<dbReference type="NCBIfam" id="TIGR01733">
    <property type="entry name" value="AA-adenyl-dom"/>
    <property type="match status" value="2"/>
</dbReference>
<dbReference type="GO" id="GO:0072330">
    <property type="term" value="P:monocarboxylic acid biosynthetic process"/>
    <property type="evidence" value="ECO:0007669"/>
    <property type="project" value="UniProtKB-ARBA"/>
</dbReference>
<dbReference type="Pfam" id="PF13193">
    <property type="entry name" value="AMP-binding_C"/>
    <property type="match status" value="1"/>
</dbReference>
<dbReference type="PROSITE" id="PS00455">
    <property type="entry name" value="AMP_BINDING"/>
    <property type="match status" value="2"/>
</dbReference>
<accession>A0A0F7C1H5</accession>
<keyword evidence="7" id="KW-0045">Antibiotic biosynthesis</keyword>
<dbReference type="InterPro" id="IPR036736">
    <property type="entry name" value="ACP-like_sf"/>
</dbReference>
<dbReference type="Pfam" id="PF00550">
    <property type="entry name" value="PP-binding"/>
    <property type="match status" value="2"/>
</dbReference>
<dbReference type="InterPro" id="IPR020806">
    <property type="entry name" value="PKS_PP-bd"/>
</dbReference>
<geneLocation type="plasmid" evidence="10">
    <name>unnamed2</name>
</geneLocation>
<keyword evidence="8" id="KW-0511">Multifunctional enzyme</keyword>
<dbReference type="Pfam" id="PF08242">
    <property type="entry name" value="Methyltransf_12"/>
    <property type="match status" value="1"/>
</dbReference>
<dbReference type="Gene3D" id="3.40.50.150">
    <property type="entry name" value="Vaccinia Virus protein VP39"/>
    <property type="match status" value="1"/>
</dbReference>
<evidence type="ECO:0000259" key="9">
    <source>
        <dbReference type="PROSITE" id="PS50075"/>
    </source>
</evidence>
<dbReference type="CDD" id="cd05930">
    <property type="entry name" value="A_NRPS"/>
    <property type="match status" value="1"/>
</dbReference>
<dbReference type="GO" id="GO:0043041">
    <property type="term" value="P:amino acid activation for nonribosomal peptide biosynthetic process"/>
    <property type="evidence" value="ECO:0007669"/>
    <property type="project" value="TreeGrafter"/>
</dbReference>
<dbReference type="InterPro" id="IPR025110">
    <property type="entry name" value="AMP-bd_C"/>
</dbReference>
<dbReference type="GO" id="GO:0009403">
    <property type="term" value="P:toxin biosynthetic process"/>
    <property type="evidence" value="ECO:0007669"/>
    <property type="project" value="UniProtKB-ARBA"/>
</dbReference>
<evidence type="ECO:0000256" key="4">
    <source>
        <dbReference type="ARBA" id="ARBA00022553"/>
    </source>
</evidence>
<dbReference type="SUPFAM" id="SSF53335">
    <property type="entry name" value="S-adenosyl-L-methionine-dependent methyltransferases"/>
    <property type="match status" value="1"/>
</dbReference>
<dbReference type="FunFam" id="3.40.50.980:FF:000001">
    <property type="entry name" value="Non-ribosomal peptide synthetase"/>
    <property type="match status" value="2"/>
</dbReference>
<dbReference type="SUPFAM" id="SSF56801">
    <property type="entry name" value="Acetyl-CoA synthetase-like"/>
    <property type="match status" value="2"/>
</dbReference>
<comment type="cofactor">
    <cofactor evidence="1">
        <name>pantetheine 4'-phosphate</name>
        <dbReference type="ChEBI" id="CHEBI:47942"/>
    </cofactor>
</comment>
<reference evidence="10" key="1">
    <citation type="submission" date="2015-03" db="EMBL/GenBank/DDBJ databases">
        <title>MIGS Cultured Bacterial/Archaeal sample from Brevibacillus laterosporus.</title>
        <authorList>
            <person name="Zeng D."/>
            <person name="Zhu L."/>
            <person name="Dong G."/>
            <person name="Ye W."/>
            <person name="Ren D."/>
            <person name="Wu L."/>
            <person name="Xu J."/>
            <person name="Li G."/>
            <person name="Guo L."/>
        </authorList>
    </citation>
    <scope>NUCLEOTIDE SEQUENCE</scope>
    <source>
        <strain evidence="10">B9</strain>
        <plasmid evidence="10">unnamed2</plasmid>
    </source>
</reference>
<dbReference type="InterPro" id="IPR006162">
    <property type="entry name" value="Ppantetheine_attach_site"/>
</dbReference>
<dbReference type="PROSITE" id="PS00012">
    <property type="entry name" value="PHOSPHOPANTETHEINE"/>
    <property type="match status" value="2"/>
</dbReference>
<dbReference type="InterPro" id="IPR029058">
    <property type="entry name" value="AB_hydrolase_fold"/>
</dbReference>
<dbReference type="GO" id="GO:0017000">
    <property type="term" value="P:antibiotic biosynthetic process"/>
    <property type="evidence" value="ECO:0007669"/>
    <property type="project" value="UniProtKB-KW"/>
</dbReference>
<keyword evidence="5" id="KW-0436">Ligase</keyword>
<proteinExistence type="inferred from homology"/>
<feature type="domain" description="Carrier" evidence="9">
    <location>
        <begin position="1021"/>
        <end position="1097"/>
    </location>
</feature>
<dbReference type="SMART" id="SM00823">
    <property type="entry name" value="PKS_PP"/>
    <property type="match status" value="2"/>
</dbReference>
<dbReference type="InterPro" id="IPR001242">
    <property type="entry name" value="Condensation_dom"/>
</dbReference>
<evidence type="ECO:0000256" key="3">
    <source>
        <dbReference type="ARBA" id="ARBA00022450"/>
    </source>
</evidence>
<keyword evidence="3" id="KW-0596">Phosphopantetheine</keyword>
<dbReference type="FunFam" id="1.10.1200.10:FF:000005">
    <property type="entry name" value="Nonribosomal peptide synthetase 1"/>
    <property type="match status" value="1"/>
</dbReference>
<dbReference type="PROSITE" id="PS50075">
    <property type="entry name" value="CARRIER"/>
    <property type="match status" value="2"/>
</dbReference>
<dbReference type="Gene3D" id="1.10.1200.10">
    <property type="entry name" value="ACP-like"/>
    <property type="match status" value="1"/>
</dbReference>
<dbReference type="Gene3D" id="2.30.38.10">
    <property type="entry name" value="Luciferase, Domain 3"/>
    <property type="match status" value="1"/>
</dbReference>